<dbReference type="Gene3D" id="3.50.50.60">
    <property type="entry name" value="FAD/NAD(P)-binding domain"/>
    <property type="match status" value="1"/>
</dbReference>
<dbReference type="Pfam" id="PF01266">
    <property type="entry name" value="DAO"/>
    <property type="match status" value="1"/>
</dbReference>
<dbReference type="SUPFAM" id="SSF51905">
    <property type="entry name" value="FAD/NAD(P)-binding domain"/>
    <property type="match status" value="1"/>
</dbReference>
<keyword evidence="1" id="KW-0560">Oxidoreductase</keyword>
<evidence type="ECO:0000259" key="3">
    <source>
        <dbReference type="Pfam" id="PF01266"/>
    </source>
</evidence>
<dbReference type="SUPFAM" id="SSF54373">
    <property type="entry name" value="FAD-linked reductases, C-terminal domain"/>
    <property type="match status" value="1"/>
</dbReference>
<reference evidence="4" key="1">
    <citation type="submission" date="2022-06" db="EMBL/GenBank/DDBJ databases">
        <title>WGS of actinobacteria.</title>
        <authorList>
            <person name="Thawai C."/>
        </authorList>
    </citation>
    <scope>NUCLEOTIDE SEQUENCE</scope>
    <source>
        <strain evidence="4">AA8</strain>
    </source>
</reference>
<evidence type="ECO:0000256" key="2">
    <source>
        <dbReference type="SAM" id="MobiDB-lite"/>
    </source>
</evidence>
<accession>A0A9X2RNB5</accession>
<dbReference type="PANTHER" id="PTHR13847">
    <property type="entry name" value="SARCOSINE DEHYDROGENASE-RELATED"/>
    <property type="match status" value="1"/>
</dbReference>
<organism evidence="4 5">
    <name type="scientific">Streptomyces telluris</name>
    <dbReference type="NCBI Taxonomy" id="2720021"/>
    <lineage>
        <taxon>Bacteria</taxon>
        <taxon>Bacillati</taxon>
        <taxon>Actinomycetota</taxon>
        <taxon>Actinomycetes</taxon>
        <taxon>Kitasatosporales</taxon>
        <taxon>Streptomycetaceae</taxon>
        <taxon>Streptomyces</taxon>
    </lineage>
</organism>
<dbReference type="InterPro" id="IPR036188">
    <property type="entry name" value="FAD/NAD-bd_sf"/>
</dbReference>
<dbReference type="GO" id="GO:0016491">
    <property type="term" value="F:oxidoreductase activity"/>
    <property type="evidence" value="ECO:0007669"/>
    <property type="project" value="UniProtKB-KW"/>
</dbReference>
<dbReference type="Gene3D" id="3.30.9.10">
    <property type="entry name" value="D-Amino Acid Oxidase, subunit A, domain 2"/>
    <property type="match status" value="1"/>
</dbReference>
<evidence type="ECO:0000313" key="4">
    <source>
        <dbReference type="EMBL" id="MCQ8772782.1"/>
    </source>
</evidence>
<dbReference type="Proteomes" id="UP001142374">
    <property type="component" value="Unassembled WGS sequence"/>
</dbReference>
<proteinExistence type="predicted"/>
<gene>
    <name evidence="4" type="ORF">NQU55_23850</name>
</gene>
<comment type="caution">
    <text evidence="4">The sequence shown here is derived from an EMBL/GenBank/DDBJ whole genome shotgun (WGS) entry which is preliminary data.</text>
</comment>
<dbReference type="GO" id="GO:0005737">
    <property type="term" value="C:cytoplasm"/>
    <property type="evidence" value="ECO:0007669"/>
    <property type="project" value="TreeGrafter"/>
</dbReference>
<dbReference type="InterPro" id="IPR006076">
    <property type="entry name" value="FAD-dep_OxRdtase"/>
</dbReference>
<evidence type="ECO:0000256" key="1">
    <source>
        <dbReference type="ARBA" id="ARBA00023002"/>
    </source>
</evidence>
<dbReference type="RefSeq" id="WP_256791086.1">
    <property type="nucleotide sequence ID" value="NZ_JAATER010000456.1"/>
</dbReference>
<dbReference type="PANTHER" id="PTHR13847:SF287">
    <property type="entry name" value="FAD-DEPENDENT OXIDOREDUCTASE DOMAIN-CONTAINING PROTEIN 1"/>
    <property type="match status" value="1"/>
</dbReference>
<feature type="region of interest" description="Disordered" evidence="2">
    <location>
        <begin position="1"/>
        <end position="31"/>
    </location>
</feature>
<dbReference type="EMBL" id="JANIID010000024">
    <property type="protein sequence ID" value="MCQ8772782.1"/>
    <property type="molecule type" value="Genomic_DNA"/>
</dbReference>
<name>A0A9X2RNB5_9ACTN</name>
<dbReference type="PRINTS" id="PR00419">
    <property type="entry name" value="ADXRDTASE"/>
</dbReference>
<evidence type="ECO:0000313" key="5">
    <source>
        <dbReference type="Proteomes" id="UP001142374"/>
    </source>
</evidence>
<protein>
    <submittedName>
        <fullName evidence="4">FAD-dependent oxidoreductase</fullName>
    </submittedName>
</protein>
<dbReference type="AlphaFoldDB" id="A0A9X2RNB5"/>
<feature type="compositionally biased region" description="Basic and acidic residues" evidence="2">
    <location>
        <begin position="1"/>
        <end position="20"/>
    </location>
</feature>
<keyword evidence="5" id="KW-1185">Reference proteome</keyword>
<sequence length="432" mass="44509">MRVLREDQENRDGRRDRQVQDDGDGGGGNGGGADVVIVGSGVVGAACAEALTRRGARVLVLDRGPLAAGTTACGEGNLLVSNKAPGPGLALAQASLSRWPRLLAALREELGPGRAECEYEVKGGLVVATGEPEGAALRDFAAAQRAAGVDARELPPGEAAAYEPHLTPAVRAAVHYPQDAQLQPVLAATSLLAAVRARGGRIRTGVEVTGVETGRDGRAVGVRTSQGRVPCGAVVNACGPWAGEFAAAAGVPLPVVPRRGTVLVTAPLPHGTVRHKVYDAGYAETARSEDAALRVAAVVEATQAGTVLIGSSRQRCGFDGTLRAGVLGALARAAAQLFPVLGGVPVMRAYGGFRPYTPDHLPVVGEDPRRPGLWHATGHEGAGIGLAAATGELLAELWAGEPPHLDPEPFRVQRFGTARLGTARFGRENGWH</sequence>
<feature type="domain" description="FAD dependent oxidoreductase" evidence="3">
    <location>
        <begin position="34"/>
        <end position="397"/>
    </location>
</feature>